<gene>
    <name evidence="2" type="ORF">ITJ86_10285</name>
</gene>
<keyword evidence="1" id="KW-0732">Signal</keyword>
<dbReference type="Proteomes" id="UP000611215">
    <property type="component" value="Unassembled WGS sequence"/>
</dbReference>
<dbReference type="EMBL" id="JADOET010000008">
    <property type="protein sequence ID" value="MBF8150285.1"/>
    <property type="molecule type" value="Genomic_DNA"/>
</dbReference>
<evidence type="ECO:0008006" key="4">
    <source>
        <dbReference type="Google" id="ProtNLM"/>
    </source>
</evidence>
<feature type="chain" id="PRO_5045833851" description="Auto-transporter adhesin head GIN domain-containing protein" evidence="1">
    <location>
        <begin position="24"/>
        <end position="179"/>
    </location>
</feature>
<organism evidence="2 3">
    <name type="scientific">Winogradskyella marina</name>
    <dbReference type="NCBI Taxonomy" id="2785530"/>
    <lineage>
        <taxon>Bacteria</taxon>
        <taxon>Pseudomonadati</taxon>
        <taxon>Bacteroidota</taxon>
        <taxon>Flavobacteriia</taxon>
        <taxon>Flavobacteriales</taxon>
        <taxon>Flavobacteriaceae</taxon>
        <taxon>Winogradskyella</taxon>
    </lineage>
</organism>
<reference evidence="2 3" key="1">
    <citation type="submission" date="2020-11" db="EMBL/GenBank/DDBJ databases">
        <title>Winogradskyella marina sp. nov., isolated from marine sediment.</title>
        <authorList>
            <person name="Bo J."/>
            <person name="Wang S."/>
            <person name="Song X."/>
            <person name="Du Z."/>
        </authorList>
    </citation>
    <scope>NUCLEOTIDE SEQUENCE [LARGE SCALE GENOMIC DNA]</scope>
    <source>
        <strain evidence="2 3">F6397</strain>
    </source>
</reference>
<accession>A0ABS0ELJ2</accession>
<keyword evidence="3" id="KW-1185">Reference proteome</keyword>
<name>A0ABS0ELJ2_9FLAO</name>
<evidence type="ECO:0000313" key="2">
    <source>
        <dbReference type="EMBL" id="MBF8150285.1"/>
    </source>
</evidence>
<evidence type="ECO:0000313" key="3">
    <source>
        <dbReference type="Proteomes" id="UP000611215"/>
    </source>
</evidence>
<sequence length="179" mass="20131">MISKLLKPLIIIALTLHLTNCSSDDNTNDQDSNYATSYAEFTITGPSTSGDYDFRDVSNDDEFNTIGYSYTTDDDPDLTDDEIQVYIGKSFTESHFFLVAPPEIGSLTVNYQDSYSVDIILDTLEDNFYAKEVTVNITELEINNHTVTHCKGTFSGSFYRNNLVESNVHQINGDFEINN</sequence>
<evidence type="ECO:0000256" key="1">
    <source>
        <dbReference type="SAM" id="SignalP"/>
    </source>
</evidence>
<protein>
    <recommendedName>
        <fullName evidence="4">Auto-transporter adhesin head GIN domain-containing protein</fullName>
    </recommendedName>
</protein>
<dbReference type="RefSeq" id="WP_195871559.1">
    <property type="nucleotide sequence ID" value="NZ_JADOET010000008.1"/>
</dbReference>
<feature type="signal peptide" evidence="1">
    <location>
        <begin position="1"/>
        <end position="23"/>
    </location>
</feature>
<proteinExistence type="predicted"/>
<comment type="caution">
    <text evidence="2">The sequence shown here is derived from an EMBL/GenBank/DDBJ whole genome shotgun (WGS) entry which is preliminary data.</text>
</comment>